<sequence length="270" mass="29806">MPSVSAPLELEVISRLPAAQSERPPLLFVHGAFTAAWCWQEHFLDWFASRGYPSYALSLRGHGGSAGREQLTWTRLADYVTDLSEVAVGLGERVVLIGHSMGGMVVQKYLERGVGHGAVLMASVPPTGLMSSNLQMLMRDPLLWSEMSVITAAGPKYGSMETARKALFSNDVPDEIVARLLERAQPESQRVLVDLNWADLPAVPLVARTPMLVLGARNDALVPVSDVQLTAQLYGAESEIFEGMAHAMMFETHWELVAQRIDRWLLERKL</sequence>
<dbReference type="PANTHER" id="PTHR42886:SF42">
    <property type="entry name" value="ALPHA_BETA-HYDROLASES SUPERFAMILY PROTEIN"/>
    <property type="match status" value="1"/>
</dbReference>
<dbReference type="PANTHER" id="PTHR42886">
    <property type="entry name" value="RE40534P-RELATED"/>
    <property type="match status" value="1"/>
</dbReference>
<dbReference type="OrthoDB" id="9806902at2"/>
<keyword evidence="3" id="KW-1185">Reference proteome</keyword>
<dbReference type="RefSeq" id="WP_110016894.1">
    <property type="nucleotide sequence ID" value="NZ_QGTJ01000001.1"/>
</dbReference>
<protein>
    <submittedName>
        <fullName evidence="2">Alpha-beta hydrolase superfamily lysophospholipase</fullName>
    </submittedName>
</protein>
<evidence type="ECO:0000259" key="1">
    <source>
        <dbReference type="Pfam" id="PF12697"/>
    </source>
</evidence>
<evidence type="ECO:0000313" key="2">
    <source>
        <dbReference type="EMBL" id="PWV65912.1"/>
    </source>
</evidence>
<dbReference type="InterPro" id="IPR000073">
    <property type="entry name" value="AB_hydrolase_1"/>
</dbReference>
<dbReference type="GO" id="GO:0006654">
    <property type="term" value="P:phosphatidic acid biosynthetic process"/>
    <property type="evidence" value="ECO:0007669"/>
    <property type="project" value="TreeGrafter"/>
</dbReference>
<evidence type="ECO:0000313" key="3">
    <source>
        <dbReference type="Proteomes" id="UP000246569"/>
    </source>
</evidence>
<dbReference type="GO" id="GO:0052689">
    <property type="term" value="F:carboxylic ester hydrolase activity"/>
    <property type="evidence" value="ECO:0007669"/>
    <property type="project" value="TreeGrafter"/>
</dbReference>
<dbReference type="Gene3D" id="3.40.50.1820">
    <property type="entry name" value="alpha/beta hydrolase"/>
    <property type="match status" value="1"/>
</dbReference>
<dbReference type="SUPFAM" id="SSF53474">
    <property type="entry name" value="alpha/beta-Hydrolases"/>
    <property type="match status" value="1"/>
</dbReference>
<feature type="domain" description="AB hydrolase-1" evidence="1">
    <location>
        <begin position="26"/>
        <end position="259"/>
    </location>
</feature>
<dbReference type="GO" id="GO:0042171">
    <property type="term" value="F:lysophosphatidic acid acyltransferase activity"/>
    <property type="evidence" value="ECO:0007669"/>
    <property type="project" value="TreeGrafter"/>
</dbReference>
<reference evidence="2 3" key="1">
    <citation type="submission" date="2018-05" db="EMBL/GenBank/DDBJ databases">
        <title>Genomic Encyclopedia of Type Strains, Phase IV (KMG-IV): sequencing the most valuable type-strain genomes for metagenomic binning, comparative biology and taxonomic classification.</title>
        <authorList>
            <person name="Goeker M."/>
        </authorList>
    </citation>
    <scope>NUCLEOTIDE SEQUENCE [LARGE SCALE GENOMIC DNA]</scope>
    <source>
        <strain evidence="2 3">DSM 23606</strain>
    </source>
</reference>
<dbReference type="InterPro" id="IPR029058">
    <property type="entry name" value="AB_hydrolase_fold"/>
</dbReference>
<organism evidence="2 3">
    <name type="scientific">Plasticicumulans acidivorans</name>
    <dbReference type="NCBI Taxonomy" id="886464"/>
    <lineage>
        <taxon>Bacteria</taxon>
        <taxon>Pseudomonadati</taxon>
        <taxon>Pseudomonadota</taxon>
        <taxon>Gammaproteobacteria</taxon>
        <taxon>Candidatus Competibacteraceae</taxon>
        <taxon>Plasticicumulans</taxon>
    </lineage>
</organism>
<accession>A0A317N028</accession>
<name>A0A317N028_9GAMM</name>
<dbReference type="Proteomes" id="UP000246569">
    <property type="component" value="Unassembled WGS sequence"/>
</dbReference>
<dbReference type="AlphaFoldDB" id="A0A317N028"/>
<proteinExistence type="predicted"/>
<dbReference type="EMBL" id="QGTJ01000001">
    <property type="protein sequence ID" value="PWV65912.1"/>
    <property type="molecule type" value="Genomic_DNA"/>
</dbReference>
<comment type="caution">
    <text evidence="2">The sequence shown here is derived from an EMBL/GenBank/DDBJ whole genome shotgun (WGS) entry which is preliminary data.</text>
</comment>
<gene>
    <name evidence="2" type="ORF">C7443_101398</name>
</gene>
<keyword evidence="2" id="KW-0378">Hydrolase</keyword>
<dbReference type="Pfam" id="PF12697">
    <property type="entry name" value="Abhydrolase_6"/>
    <property type="match status" value="1"/>
</dbReference>
<dbReference type="GO" id="GO:0055088">
    <property type="term" value="P:lipid homeostasis"/>
    <property type="evidence" value="ECO:0007669"/>
    <property type="project" value="TreeGrafter"/>
</dbReference>